<evidence type="ECO:0000313" key="3">
    <source>
        <dbReference type="Proteomes" id="UP001464387"/>
    </source>
</evidence>
<protein>
    <submittedName>
        <fullName evidence="2">Uncharacterized protein</fullName>
    </submittedName>
</protein>
<organism evidence="2 3">
    <name type="scientific">Mesorhizobium opportunistum</name>
    <dbReference type="NCBI Taxonomy" id="593909"/>
    <lineage>
        <taxon>Bacteria</taxon>
        <taxon>Pseudomonadati</taxon>
        <taxon>Pseudomonadota</taxon>
        <taxon>Alphaproteobacteria</taxon>
        <taxon>Hyphomicrobiales</taxon>
        <taxon>Phyllobacteriaceae</taxon>
        <taxon>Mesorhizobium</taxon>
    </lineage>
</organism>
<name>A0ABV1YLL0_9HYPH</name>
<dbReference type="Proteomes" id="UP001464387">
    <property type="component" value="Unassembled WGS sequence"/>
</dbReference>
<dbReference type="RefSeq" id="WP_023768144.1">
    <property type="nucleotide sequence ID" value="NZ_CP097252.1"/>
</dbReference>
<reference evidence="2 3" key="1">
    <citation type="journal article" date="2024" name="Proc. Natl. Acad. Sci. U.S.A.">
        <title>The evolutionary genomics of adaptation to stress in wild rhizobium bacteria.</title>
        <authorList>
            <person name="Kehlet-Delgado H."/>
            <person name="Montoya A.P."/>
            <person name="Jensen K.T."/>
            <person name="Wendlandt C.E."/>
            <person name="Dexheimer C."/>
            <person name="Roberts M."/>
            <person name="Torres Martinez L."/>
            <person name="Friesen M.L."/>
            <person name="Griffitts J.S."/>
            <person name="Porter S.S."/>
        </authorList>
    </citation>
    <scope>NUCLEOTIDE SEQUENCE [LARGE SCALE GENOMIC DNA]</scope>
    <source>
        <strain evidence="2 3">M0729</strain>
    </source>
</reference>
<evidence type="ECO:0000256" key="1">
    <source>
        <dbReference type="SAM" id="MobiDB-lite"/>
    </source>
</evidence>
<sequence length="98" mass="10952">MQYAEEIALRRVKMLVEQYVLARSKRYDFVSTELACKAIRQVVQSPIEDIALDHLLAEFAVKQGLSVRFDRIGHLPAASPELPAASSELPELNEGELA</sequence>
<feature type="region of interest" description="Disordered" evidence="1">
    <location>
        <begin position="77"/>
        <end position="98"/>
    </location>
</feature>
<dbReference type="EMBL" id="JAMYPJ010000041">
    <property type="protein sequence ID" value="MER8936004.1"/>
    <property type="molecule type" value="Genomic_DNA"/>
</dbReference>
<feature type="compositionally biased region" description="Low complexity" evidence="1">
    <location>
        <begin position="77"/>
        <end position="90"/>
    </location>
</feature>
<gene>
    <name evidence="2" type="ORF">NKI33_23975</name>
</gene>
<accession>A0ABV1YLL0</accession>
<keyword evidence="3" id="KW-1185">Reference proteome</keyword>
<comment type="caution">
    <text evidence="2">The sequence shown here is derived from an EMBL/GenBank/DDBJ whole genome shotgun (WGS) entry which is preliminary data.</text>
</comment>
<proteinExistence type="predicted"/>
<evidence type="ECO:0000313" key="2">
    <source>
        <dbReference type="EMBL" id="MER8936004.1"/>
    </source>
</evidence>